<proteinExistence type="predicted"/>
<comment type="caution">
    <text evidence="1">The sequence shown here is derived from an EMBL/GenBank/DDBJ whole genome shotgun (WGS) entry which is preliminary data.</text>
</comment>
<evidence type="ECO:0000313" key="2">
    <source>
        <dbReference type="Proteomes" id="UP000663828"/>
    </source>
</evidence>
<sequence length="117" mass="13496">GKHSHCKRNILPGADLRNIIIESSMTATYEFNSSALQLVNLWNATFTWCVLKEVTNFNGSILNDMKFDRVTFEYQLFIHGAKSTNVILTESISETLQWTTPDLFAQRFLVHRLQMLL</sequence>
<protein>
    <submittedName>
        <fullName evidence="1">Uncharacterized protein</fullName>
    </submittedName>
</protein>
<name>A0A816HGI0_ADIRI</name>
<reference evidence="1" key="1">
    <citation type="submission" date="2021-02" db="EMBL/GenBank/DDBJ databases">
        <authorList>
            <person name="Nowell W R."/>
        </authorList>
    </citation>
    <scope>NUCLEOTIDE SEQUENCE</scope>
</reference>
<evidence type="ECO:0000313" key="1">
    <source>
        <dbReference type="EMBL" id="CAF1688201.1"/>
    </source>
</evidence>
<organism evidence="1 2">
    <name type="scientific">Adineta ricciae</name>
    <name type="common">Rotifer</name>
    <dbReference type="NCBI Taxonomy" id="249248"/>
    <lineage>
        <taxon>Eukaryota</taxon>
        <taxon>Metazoa</taxon>
        <taxon>Spiralia</taxon>
        <taxon>Gnathifera</taxon>
        <taxon>Rotifera</taxon>
        <taxon>Eurotatoria</taxon>
        <taxon>Bdelloidea</taxon>
        <taxon>Adinetida</taxon>
        <taxon>Adinetidae</taxon>
        <taxon>Adineta</taxon>
    </lineage>
</organism>
<keyword evidence="2" id="KW-1185">Reference proteome</keyword>
<gene>
    <name evidence="1" type="ORF">XAT740_LOCUS62745</name>
</gene>
<dbReference type="Gene3D" id="2.160.20.80">
    <property type="entry name" value="E3 ubiquitin-protein ligase SopA"/>
    <property type="match status" value="1"/>
</dbReference>
<dbReference type="AlphaFoldDB" id="A0A816HGI0"/>
<dbReference type="SUPFAM" id="SSF141571">
    <property type="entry name" value="Pentapeptide repeat-like"/>
    <property type="match status" value="1"/>
</dbReference>
<dbReference type="EMBL" id="CAJNOR010018140">
    <property type="protein sequence ID" value="CAF1688201.1"/>
    <property type="molecule type" value="Genomic_DNA"/>
</dbReference>
<feature type="non-terminal residue" evidence="1">
    <location>
        <position position="1"/>
    </location>
</feature>
<accession>A0A816HGI0</accession>
<dbReference type="Proteomes" id="UP000663828">
    <property type="component" value="Unassembled WGS sequence"/>
</dbReference>